<protein>
    <recommendedName>
        <fullName evidence="4">DUF1134 domain-containing protein</fullName>
    </recommendedName>
</protein>
<dbReference type="PATRIC" id="fig|1225564.3.peg.2425"/>
<dbReference type="Proteomes" id="UP000035489">
    <property type="component" value="Unassembled WGS sequence"/>
</dbReference>
<reference evidence="2 3" key="1">
    <citation type="submission" date="2015-05" db="EMBL/GenBank/DDBJ databases">
        <title>Draft genome sequence of Microvirga vignae strain BR3299, a novel nitrogen fixing bacteria isolated from Brazil semi-aired region.</title>
        <authorList>
            <person name="Zilli J.E."/>
            <person name="Passos S.R."/>
            <person name="Leite J."/>
            <person name="Baldani J.I."/>
            <person name="Xavier G.R."/>
            <person name="Rumjaneck N.G."/>
            <person name="Simoes-Araujo J.L."/>
        </authorList>
    </citation>
    <scope>NUCLEOTIDE SEQUENCE [LARGE SCALE GENOMIC DNA]</scope>
    <source>
        <strain evidence="2 3">BR3299</strain>
    </source>
</reference>
<evidence type="ECO:0000256" key="1">
    <source>
        <dbReference type="SAM" id="SignalP"/>
    </source>
</evidence>
<evidence type="ECO:0008006" key="4">
    <source>
        <dbReference type="Google" id="ProtNLM"/>
    </source>
</evidence>
<proteinExistence type="predicted"/>
<feature type="chain" id="PRO_5002592990" description="DUF1134 domain-containing protein" evidence="1">
    <location>
        <begin position="30"/>
        <end position="147"/>
    </location>
</feature>
<keyword evidence="1" id="KW-0732">Signal</keyword>
<feature type="signal peptide" evidence="1">
    <location>
        <begin position="1"/>
        <end position="29"/>
    </location>
</feature>
<evidence type="ECO:0000313" key="3">
    <source>
        <dbReference type="Proteomes" id="UP000035489"/>
    </source>
</evidence>
<dbReference type="STRING" id="1225564.AA309_09020"/>
<sequence length="147" mass="14860">MFTFHHTLRSGLVALAVTFALGLAAPGWAATGTVHVEIAKAGFIVGIGGGRGTLVFQGRRYPLSVGGLSFGATIGASKADLVGRAYNLRRASDIAGTYTAVGVGAAAGGGVSSIRLQNARGIVLDLRGRNIGLELNANVSGVEIGLR</sequence>
<evidence type="ECO:0000313" key="2">
    <source>
        <dbReference type="EMBL" id="KLK93449.1"/>
    </source>
</evidence>
<dbReference type="RefSeq" id="WP_047188656.1">
    <property type="nucleotide sequence ID" value="NZ_LCYG01000020.1"/>
</dbReference>
<gene>
    <name evidence="2" type="ORF">AA309_09020</name>
</gene>
<dbReference type="EMBL" id="LCYG01000020">
    <property type="protein sequence ID" value="KLK93449.1"/>
    <property type="molecule type" value="Genomic_DNA"/>
</dbReference>
<dbReference type="OrthoDB" id="9809946at2"/>
<comment type="caution">
    <text evidence="2">The sequence shown here is derived from an EMBL/GenBank/DDBJ whole genome shotgun (WGS) entry which is preliminary data.</text>
</comment>
<accession>A0A0H1REF4</accession>
<name>A0A0H1REF4_9HYPH</name>
<keyword evidence="3" id="KW-1185">Reference proteome</keyword>
<organism evidence="2 3">
    <name type="scientific">Microvirga vignae</name>
    <dbReference type="NCBI Taxonomy" id="1225564"/>
    <lineage>
        <taxon>Bacteria</taxon>
        <taxon>Pseudomonadati</taxon>
        <taxon>Pseudomonadota</taxon>
        <taxon>Alphaproteobacteria</taxon>
        <taxon>Hyphomicrobiales</taxon>
        <taxon>Methylobacteriaceae</taxon>
        <taxon>Microvirga</taxon>
    </lineage>
</organism>
<dbReference type="AlphaFoldDB" id="A0A0H1REF4"/>